<keyword evidence="2" id="KW-1185">Reference proteome</keyword>
<gene>
    <name evidence="1" type="ORF">ACFSX9_15435</name>
</gene>
<reference evidence="2" key="1">
    <citation type="journal article" date="2019" name="Int. J. Syst. Evol. Microbiol.">
        <title>The Global Catalogue of Microorganisms (GCM) 10K type strain sequencing project: providing services to taxonomists for standard genome sequencing and annotation.</title>
        <authorList>
            <consortium name="The Broad Institute Genomics Platform"/>
            <consortium name="The Broad Institute Genome Sequencing Center for Infectious Disease"/>
            <person name="Wu L."/>
            <person name="Ma J."/>
        </authorList>
    </citation>
    <scope>NUCLEOTIDE SEQUENCE [LARGE SCALE GENOMIC DNA]</scope>
    <source>
        <strain evidence="2">KCTC 52644</strain>
    </source>
</reference>
<protein>
    <submittedName>
        <fullName evidence="1">Alpha/beta hydrolase</fullName>
    </submittedName>
</protein>
<accession>A0ABW5ZBX9</accession>
<keyword evidence="1" id="KW-0378">Hydrolase</keyword>
<dbReference type="GO" id="GO:0016787">
    <property type="term" value="F:hydrolase activity"/>
    <property type="evidence" value="ECO:0007669"/>
    <property type="project" value="UniProtKB-KW"/>
</dbReference>
<evidence type="ECO:0000313" key="1">
    <source>
        <dbReference type="EMBL" id="MFD2910122.1"/>
    </source>
</evidence>
<organism evidence="1 2">
    <name type="scientific">Flavobacterium ardleyense</name>
    <dbReference type="NCBI Taxonomy" id="2038737"/>
    <lineage>
        <taxon>Bacteria</taxon>
        <taxon>Pseudomonadati</taxon>
        <taxon>Bacteroidota</taxon>
        <taxon>Flavobacteriia</taxon>
        <taxon>Flavobacteriales</taxon>
        <taxon>Flavobacteriaceae</taxon>
        <taxon>Flavobacterium</taxon>
    </lineage>
</organism>
<dbReference type="Proteomes" id="UP001597549">
    <property type="component" value="Unassembled WGS sequence"/>
</dbReference>
<evidence type="ECO:0000313" key="2">
    <source>
        <dbReference type="Proteomes" id="UP001597549"/>
    </source>
</evidence>
<sequence length="215" mass="24877">MKNIYIFSGLGADKRVFQNMDFSGFNVKFVEWILPDENETIEKYAKRLAEEITHERPILIGLSFGGIIATEIGKIIATEKIILIASAKNKNQIPYYYRIAGKLKLHKLVPTKLLKLPNVFSYWFFGIENKQDKDLLKEILKDTDEKFLKWAIDKIVTWDNIRTPTNSIHIHGNSDRILPINFIDFNIEIENGGHFMTLNKATELSKIVRKEILVP</sequence>
<dbReference type="Gene3D" id="3.40.50.1820">
    <property type="entry name" value="alpha/beta hydrolase"/>
    <property type="match status" value="1"/>
</dbReference>
<dbReference type="InterPro" id="IPR029058">
    <property type="entry name" value="AB_hydrolase_fold"/>
</dbReference>
<comment type="caution">
    <text evidence="1">The sequence shown here is derived from an EMBL/GenBank/DDBJ whole genome shotgun (WGS) entry which is preliminary data.</text>
</comment>
<proteinExistence type="predicted"/>
<dbReference type="EMBL" id="JBHUOL010000022">
    <property type="protein sequence ID" value="MFD2910122.1"/>
    <property type="molecule type" value="Genomic_DNA"/>
</dbReference>
<dbReference type="RefSeq" id="WP_379809296.1">
    <property type="nucleotide sequence ID" value="NZ_JBHUOL010000022.1"/>
</dbReference>
<name>A0ABW5ZBX9_9FLAO</name>
<dbReference type="SUPFAM" id="SSF53474">
    <property type="entry name" value="alpha/beta-Hydrolases"/>
    <property type="match status" value="1"/>
</dbReference>